<evidence type="ECO:0000256" key="1">
    <source>
        <dbReference type="ARBA" id="ARBA00004123"/>
    </source>
</evidence>
<name>A0A9P0GUU4_DIABA</name>
<dbReference type="InterPro" id="IPR036236">
    <property type="entry name" value="Znf_C2H2_sf"/>
</dbReference>
<dbReference type="GO" id="GO:0008270">
    <property type="term" value="F:zinc ion binding"/>
    <property type="evidence" value="ECO:0007669"/>
    <property type="project" value="UniProtKB-KW"/>
</dbReference>
<feature type="domain" description="C2H2-type" evidence="11">
    <location>
        <begin position="312"/>
        <end position="339"/>
    </location>
</feature>
<dbReference type="Gene3D" id="3.30.160.60">
    <property type="entry name" value="Classic Zinc Finger"/>
    <property type="match status" value="7"/>
</dbReference>
<keyword evidence="8" id="KW-0539">Nucleus</keyword>
<evidence type="ECO:0000256" key="8">
    <source>
        <dbReference type="ARBA" id="ARBA00023242"/>
    </source>
</evidence>
<dbReference type="PANTHER" id="PTHR24399">
    <property type="entry name" value="ZINC FINGER AND BTB DOMAIN-CONTAINING"/>
    <property type="match status" value="1"/>
</dbReference>
<feature type="domain" description="C2H2-type" evidence="11">
    <location>
        <begin position="200"/>
        <end position="227"/>
    </location>
</feature>
<evidence type="ECO:0000256" key="5">
    <source>
        <dbReference type="ARBA" id="ARBA00022833"/>
    </source>
</evidence>
<keyword evidence="6" id="KW-0805">Transcription regulation</keyword>
<evidence type="ECO:0000256" key="10">
    <source>
        <dbReference type="SAM" id="MobiDB-lite"/>
    </source>
</evidence>
<dbReference type="GO" id="GO:0001817">
    <property type="term" value="P:regulation of cytokine production"/>
    <property type="evidence" value="ECO:0007669"/>
    <property type="project" value="TreeGrafter"/>
</dbReference>
<comment type="subcellular location">
    <subcellularLocation>
        <location evidence="1">Nucleus</location>
    </subcellularLocation>
</comment>
<dbReference type="SUPFAM" id="SSF57667">
    <property type="entry name" value="beta-beta-alpha zinc fingers"/>
    <property type="match status" value="5"/>
</dbReference>
<feature type="domain" description="C2H2-type" evidence="11">
    <location>
        <begin position="256"/>
        <end position="283"/>
    </location>
</feature>
<dbReference type="PROSITE" id="PS00028">
    <property type="entry name" value="ZINC_FINGER_C2H2_1"/>
    <property type="match status" value="7"/>
</dbReference>
<keyword evidence="5" id="KW-0862">Zinc</keyword>
<accession>A0A9P0GUU4</accession>
<feature type="domain" description="C2H2-type" evidence="11">
    <location>
        <begin position="284"/>
        <end position="311"/>
    </location>
</feature>
<feature type="domain" description="C2H2-type" evidence="11">
    <location>
        <begin position="172"/>
        <end position="199"/>
    </location>
</feature>
<proteinExistence type="predicted"/>
<keyword evidence="2" id="KW-0479">Metal-binding</keyword>
<dbReference type="EMBL" id="OU898277">
    <property type="protein sequence ID" value="CAH1261078.1"/>
    <property type="molecule type" value="Genomic_DNA"/>
</dbReference>
<dbReference type="PROSITE" id="PS50157">
    <property type="entry name" value="ZINC_FINGER_C2H2_2"/>
    <property type="match status" value="8"/>
</dbReference>
<dbReference type="FunFam" id="3.30.160.60:FF:000100">
    <property type="entry name" value="Zinc finger 45-like"/>
    <property type="match status" value="1"/>
</dbReference>
<dbReference type="GO" id="GO:0001227">
    <property type="term" value="F:DNA-binding transcription repressor activity, RNA polymerase II-specific"/>
    <property type="evidence" value="ECO:0007669"/>
    <property type="project" value="TreeGrafter"/>
</dbReference>
<organism evidence="12 13">
    <name type="scientific">Diabrotica balteata</name>
    <name type="common">Banded cucumber beetle</name>
    <dbReference type="NCBI Taxonomy" id="107213"/>
    <lineage>
        <taxon>Eukaryota</taxon>
        <taxon>Metazoa</taxon>
        <taxon>Ecdysozoa</taxon>
        <taxon>Arthropoda</taxon>
        <taxon>Hexapoda</taxon>
        <taxon>Insecta</taxon>
        <taxon>Pterygota</taxon>
        <taxon>Neoptera</taxon>
        <taxon>Endopterygota</taxon>
        <taxon>Coleoptera</taxon>
        <taxon>Polyphaga</taxon>
        <taxon>Cucujiformia</taxon>
        <taxon>Chrysomeloidea</taxon>
        <taxon>Chrysomelidae</taxon>
        <taxon>Galerucinae</taxon>
        <taxon>Diabroticina</taxon>
        <taxon>Diabroticites</taxon>
        <taxon>Diabrotica</taxon>
    </lineage>
</organism>
<dbReference type="Pfam" id="PF00096">
    <property type="entry name" value="zf-C2H2"/>
    <property type="match status" value="3"/>
</dbReference>
<evidence type="ECO:0000256" key="2">
    <source>
        <dbReference type="ARBA" id="ARBA00022723"/>
    </source>
</evidence>
<dbReference type="Proteomes" id="UP001153709">
    <property type="component" value="Chromosome 2"/>
</dbReference>
<dbReference type="AlphaFoldDB" id="A0A9P0GUU4"/>
<evidence type="ECO:0000256" key="4">
    <source>
        <dbReference type="ARBA" id="ARBA00022771"/>
    </source>
</evidence>
<evidence type="ECO:0000256" key="3">
    <source>
        <dbReference type="ARBA" id="ARBA00022737"/>
    </source>
</evidence>
<evidence type="ECO:0000313" key="12">
    <source>
        <dbReference type="EMBL" id="CAH1261078.1"/>
    </source>
</evidence>
<dbReference type="GO" id="GO:0005654">
    <property type="term" value="C:nucleoplasm"/>
    <property type="evidence" value="ECO:0007669"/>
    <property type="project" value="TreeGrafter"/>
</dbReference>
<keyword evidence="3" id="KW-0677">Repeat</keyword>
<feature type="domain" description="C2H2-type" evidence="11">
    <location>
        <begin position="228"/>
        <end position="255"/>
    </location>
</feature>
<dbReference type="GO" id="GO:0002682">
    <property type="term" value="P:regulation of immune system process"/>
    <property type="evidence" value="ECO:0007669"/>
    <property type="project" value="TreeGrafter"/>
</dbReference>
<evidence type="ECO:0000259" key="11">
    <source>
        <dbReference type="PROSITE" id="PS50157"/>
    </source>
</evidence>
<dbReference type="InterPro" id="IPR013087">
    <property type="entry name" value="Znf_C2H2_type"/>
</dbReference>
<evidence type="ECO:0000256" key="7">
    <source>
        <dbReference type="ARBA" id="ARBA00023163"/>
    </source>
</evidence>
<reference evidence="12" key="1">
    <citation type="submission" date="2022-01" db="EMBL/GenBank/DDBJ databases">
        <authorList>
            <person name="King R."/>
        </authorList>
    </citation>
    <scope>NUCLEOTIDE SEQUENCE</scope>
</reference>
<dbReference type="GO" id="GO:0000978">
    <property type="term" value="F:RNA polymerase II cis-regulatory region sequence-specific DNA binding"/>
    <property type="evidence" value="ECO:0007669"/>
    <property type="project" value="TreeGrafter"/>
</dbReference>
<evidence type="ECO:0000256" key="9">
    <source>
        <dbReference type="PROSITE-ProRule" id="PRU00042"/>
    </source>
</evidence>
<keyword evidence="4 9" id="KW-0863">Zinc-finger</keyword>
<keyword evidence="7" id="KW-0804">Transcription</keyword>
<dbReference type="FunFam" id="3.30.160.60:FF:000012">
    <property type="entry name" value="RB-associated KRAB zinc finger protein-like"/>
    <property type="match status" value="1"/>
</dbReference>
<dbReference type="OrthoDB" id="6077919at2759"/>
<evidence type="ECO:0000256" key="6">
    <source>
        <dbReference type="ARBA" id="ARBA00023015"/>
    </source>
</evidence>
<dbReference type="SMART" id="SM00355">
    <property type="entry name" value="ZnF_C2H2"/>
    <property type="match status" value="8"/>
</dbReference>
<keyword evidence="13" id="KW-1185">Reference proteome</keyword>
<evidence type="ECO:0000313" key="13">
    <source>
        <dbReference type="Proteomes" id="UP001153709"/>
    </source>
</evidence>
<feature type="domain" description="C2H2-type" evidence="11">
    <location>
        <begin position="368"/>
        <end position="396"/>
    </location>
</feature>
<dbReference type="PANTHER" id="PTHR24399:SF23">
    <property type="entry name" value="C2H2-TYPE DOMAIN-CONTAINING PROTEIN"/>
    <property type="match status" value="1"/>
</dbReference>
<protein>
    <recommendedName>
        <fullName evidence="11">C2H2-type domain-containing protein</fullName>
    </recommendedName>
</protein>
<dbReference type="FunFam" id="3.30.160.60:FF:000145">
    <property type="entry name" value="Zinc finger protein 574"/>
    <property type="match status" value="1"/>
</dbReference>
<feature type="region of interest" description="Disordered" evidence="10">
    <location>
        <begin position="462"/>
        <end position="489"/>
    </location>
</feature>
<dbReference type="FunFam" id="3.30.160.60:FF:000065">
    <property type="entry name" value="B-cell CLL/lymphoma 6, member B"/>
    <property type="match status" value="1"/>
</dbReference>
<feature type="domain" description="C2H2-type" evidence="11">
    <location>
        <begin position="340"/>
        <end position="367"/>
    </location>
</feature>
<sequence>MHENICLQCNKLPSGPSNRLVRDSCGHEKCRFCLLEDESHCKQCLDGTSSIRQSGSQSLNQTENLNCDTNGDVYSEVVLNHTGVIQMNGNVSGASAVNGELKTTPKTLNKVKSAEHKTPGASFSDSTYNSLKVENKNILGNKIKKPDKTPKRSYNSLIIPKHIKIISDPLSYHCTLCNKHFTTKTHVKYHTYCNGASKPYKCDVCGKEFILRAQLDVHSYKHKSAKPYSCTICKKSFSVKSKLTRHSAVHSQIKSHICSICGNAYRSKESLKIHAIIHKGDKPFECKTCNAKFNNQSNLNKHAVVHTKEKVHMCDLCGKRYKFKWALSVHKNIHTQNRSHECNVCFKKFNFKKDLQRHNLIHQEGKQFKCGVCSTTFRRLDNLRRHMKNTHPGKKAHVIKNIITTRCNTENTATVTTKTTTIDSNRNISSSKKDSQVPVDNPNAINVITTASVACSSIKTNKEETEAVKPLPSAAKSDSRAGTTGGATSTTTSVINGPIKLAFKTPAFKSYYNINRDFDHIQPVQLKSNYNMAESVEICQKIMSTDSSISSRNIIHKVESKPQDISHDMDPNTGPLHYETSFQNKQHAMIKNIKFKVPIEYTNQFKKNNKSEEAPKDDNTKLTFTELKPVAMTSVIVSSTTNLSESDNLYWRRRTSQNLSLKK</sequence>
<gene>
    <name evidence="12" type="ORF">DIABBA_LOCUS4097</name>
</gene>